<proteinExistence type="predicted"/>
<dbReference type="InterPro" id="IPR009057">
    <property type="entry name" value="Homeodomain-like_sf"/>
</dbReference>
<dbReference type="Proteomes" id="UP000017820">
    <property type="component" value="Unassembled WGS sequence"/>
</dbReference>
<dbReference type="GO" id="GO:0043565">
    <property type="term" value="F:sequence-specific DNA binding"/>
    <property type="evidence" value="ECO:0007669"/>
    <property type="project" value="InterPro"/>
</dbReference>
<keyword evidence="3" id="KW-0804">Transcription</keyword>
<keyword evidence="1" id="KW-0805">Transcription regulation</keyword>
<organism evidence="5 6">
    <name type="scientific">Pseudoalteromonas luteoviolacea (strain 2ta16)</name>
    <dbReference type="NCBI Taxonomy" id="1353533"/>
    <lineage>
        <taxon>Bacteria</taxon>
        <taxon>Pseudomonadati</taxon>
        <taxon>Pseudomonadota</taxon>
        <taxon>Gammaproteobacteria</taxon>
        <taxon>Alteromonadales</taxon>
        <taxon>Pseudoalteromonadaceae</taxon>
        <taxon>Pseudoalteromonas</taxon>
    </lineage>
</organism>
<accession>V4J755</accession>
<dbReference type="Gene3D" id="1.10.10.60">
    <property type="entry name" value="Homeodomain-like"/>
    <property type="match status" value="2"/>
</dbReference>
<reference evidence="5 6" key="1">
    <citation type="submission" date="2013-07" db="EMBL/GenBank/DDBJ databases">
        <title>Draft genome sequence of Pseudoalteromonas luteoviolacea 2ta16.</title>
        <authorList>
            <person name="Allen E.E."/>
            <person name="Azam F."/>
            <person name="Podell S."/>
        </authorList>
    </citation>
    <scope>NUCLEOTIDE SEQUENCE [LARGE SCALE GENOMIC DNA]</scope>
    <source>
        <strain evidence="5 6">2ta16</strain>
    </source>
</reference>
<dbReference type="PROSITE" id="PS01124">
    <property type="entry name" value="HTH_ARAC_FAMILY_2"/>
    <property type="match status" value="1"/>
</dbReference>
<protein>
    <submittedName>
        <fullName evidence="5">AraC-type DNA-binding domain-containing protein</fullName>
    </submittedName>
</protein>
<evidence type="ECO:0000256" key="3">
    <source>
        <dbReference type="ARBA" id="ARBA00023163"/>
    </source>
</evidence>
<dbReference type="SUPFAM" id="SSF51215">
    <property type="entry name" value="Regulatory protein AraC"/>
    <property type="match status" value="1"/>
</dbReference>
<dbReference type="PROSITE" id="PS00041">
    <property type="entry name" value="HTH_ARAC_FAMILY_1"/>
    <property type="match status" value="1"/>
</dbReference>
<dbReference type="PRINTS" id="PR00032">
    <property type="entry name" value="HTHARAC"/>
</dbReference>
<dbReference type="Pfam" id="PF12833">
    <property type="entry name" value="HTH_18"/>
    <property type="match status" value="1"/>
</dbReference>
<dbReference type="SMART" id="SM00342">
    <property type="entry name" value="HTH_ARAC"/>
    <property type="match status" value="1"/>
</dbReference>
<dbReference type="InterPro" id="IPR018062">
    <property type="entry name" value="HTH_AraC-typ_CS"/>
</dbReference>
<dbReference type="InterPro" id="IPR018060">
    <property type="entry name" value="HTH_AraC"/>
</dbReference>
<evidence type="ECO:0000256" key="2">
    <source>
        <dbReference type="ARBA" id="ARBA00023125"/>
    </source>
</evidence>
<name>V4J755_PSEL2</name>
<comment type="caution">
    <text evidence="5">The sequence shown here is derived from an EMBL/GenBank/DDBJ whole genome shotgun (WGS) entry which is preliminary data.</text>
</comment>
<evidence type="ECO:0000313" key="6">
    <source>
        <dbReference type="Proteomes" id="UP000017820"/>
    </source>
</evidence>
<dbReference type="PANTHER" id="PTHR43280">
    <property type="entry name" value="ARAC-FAMILY TRANSCRIPTIONAL REGULATOR"/>
    <property type="match status" value="1"/>
</dbReference>
<dbReference type="PATRIC" id="fig|1353533.3.peg.4550"/>
<dbReference type="InterPro" id="IPR020449">
    <property type="entry name" value="Tscrpt_reg_AraC-type_HTH"/>
</dbReference>
<evidence type="ECO:0000259" key="4">
    <source>
        <dbReference type="PROSITE" id="PS01124"/>
    </source>
</evidence>
<dbReference type="PANTHER" id="PTHR43280:SF2">
    <property type="entry name" value="HTH-TYPE TRANSCRIPTIONAL REGULATOR EXSA"/>
    <property type="match status" value="1"/>
</dbReference>
<evidence type="ECO:0000256" key="1">
    <source>
        <dbReference type="ARBA" id="ARBA00023015"/>
    </source>
</evidence>
<feature type="domain" description="HTH araC/xylS-type" evidence="4">
    <location>
        <begin position="149"/>
        <end position="247"/>
    </location>
</feature>
<sequence length="254" mass="28575">MLFEWHQHDCFELILTLGAKGKRFLAGDVHYFEAVDLALILPGEPHTWDNADQLAPVGDVVVVLWPKDLFSVEISEFEVIQAWLTGLEAGIVFSKAVTAKVMPLMLSMNSAQALKKLTILADVLSELMQVHISQSPISSAPRRNIARIEPVLDVIKSNLACIPSLTECAVLANLSVATLKRLFTDSLGMSYSQYCDQLRIKRARHLLATTHQPIGVIAQQCGFNSAAYFNQVFKKHERLTPSEFRKQFTWRKRR</sequence>
<dbReference type="AlphaFoldDB" id="V4J755"/>
<dbReference type="SUPFAM" id="SSF46689">
    <property type="entry name" value="Homeodomain-like"/>
    <property type="match status" value="2"/>
</dbReference>
<gene>
    <name evidence="5" type="ORF">PL2TA16_01129</name>
</gene>
<dbReference type="GO" id="GO:0003700">
    <property type="term" value="F:DNA-binding transcription factor activity"/>
    <property type="evidence" value="ECO:0007669"/>
    <property type="project" value="InterPro"/>
</dbReference>
<dbReference type="EMBL" id="AUSV01000128">
    <property type="protein sequence ID" value="ESP91122.1"/>
    <property type="molecule type" value="Genomic_DNA"/>
</dbReference>
<dbReference type="InterPro" id="IPR037923">
    <property type="entry name" value="HTH-like"/>
</dbReference>
<keyword evidence="2 5" id="KW-0238">DNA-binding</keyword>
<evidence type="ECO:0000313" key="5">
    <source>
        <dbReference type="EMBL" id="ESP91122.1"/>
    </source>
</evidence>